<keyword evidence="3" id="KW-0418">Kinase</keyword>
<dbReference type="GO" id="GO:0046854">
    <property type="term" value="P:phosphatidylinositol phosphate biosynthetic process"/>
    <property type="evidence" value="ECO:0007669"/>
    <property type="project" value="TreeGrafter"/>
</dbReference>
<feature type="compositionally biased region" description="Polar residues" evidence="4">
    <location>
        <begin position="886"/>
        <end position="921"/>
    </location>
</feature>
<evidence type="ECO:0000313" key="7">
    <source>
        <dbReference type="Proteomes" id="UP000823405"/>
    </source>
</evidence>
<evidence type="ECO:0000256" key="1">
    <source>
        <dbReference type="ARBA" id="ARBA00022741"/>
    </source>
</evidence>
<dbReference type="InterPro" id="IPR002498">
    <property type="entry name" value="PInositol-4-P-4/5-kinase_core"/>
</dbReference>
<dbReference type="Proteomes" id="UP000823405">
    <property type="component" value="Unassembled WGS sequence"/>
</dbReference>
<feature type="compositionally biased region" description="Polar residues" evidence="4">
    <location>
        <begin position="267"/>
        <end position="290"/>
    </location>
</feature>
<dbReference type="GO" id="GO:0000329">
    <property type="term" value="C:fungal-type vacuole membrane"/>
    <property type="evidence" value="ECO:0007669"/>
    <property type="project" value="TreeGrafter"/>
</dbReference>
<dbReference type="PROSITE" id="PS51455">
    <property type="entry name" value="PIPK"/>
    <property type="match status" value="1"/>
</dbReference>
<dbReference type="InterPro" id="IPR027483">
    <property type="entry name" value="PInositol-4-P-4/5-kinase_C_sf"/>
</dbReference>
<proteinExistence type="predicted"/>
<accession>A0A9P6R782</accession>
<dbReference type="SMART" id="SM00330">
    <property type="entry name" value="PIPKc"/>
    <property type="match status" value="1"/>
</dbReference>
<dbReference type="GO" id="GO:0010008">
    <property type="term" value="C:endosome membrane"/>
    <property type="evidence" value="ECO:0007669"/>
    <property type="project" value="TreeGrafter"/>
</dbReference>
<dbReference type="GO" id="GO:0000285">
    <property type="term" value="F:1-phosphatidylinositol-3-phosphate 5-kinase activity"/>
    <property type="evidence" value="ECO:0007669"/>
    <property type="project" value="InterPro"/>
</dbReference>
<dbReference type="Gene3D" id="3.30.800.10">
    <property type="entry name" value="Phosphatidylinositol Phosphate Kinase II Beta"/>
    <property type="match status" value="1"/>
</dbReference>
<dbReference type="InterPro" id="IPR027484">
    <property type="entry name" value="PInositol-4-P-5-kinase_N"/>
</dbReference>
<comment type="caution">
    <text evidence="6">The sequence shown here is derived from an EMBL/GenBank/DDBJ whole genome shotgun (WGS) entry which is preliminary data.</text>
</comment>
<gene>
    <name evidence="6" type="ORF">BGZ97_010879</name>
</gene>
<dbReference type="CDD" id="cd17300">
    <property type="entry name" value="PIPKc_PIKfyve"/>
    <property type="match status" value="1"/>
</dbReference>
<evidence type="ECO:0000259" key="5">
    <source>
        <dbReference type="PROSITE" id="PS51455"/>
    </source>
</evidence>
<feature type="region of interest" description="Disordered" evidence="4">
    <location>
        <begin position="79"/>
        <end position="104"/>
    </location>
</feature>
<dbReference type="SUPFAM" id="SSF56104">
    <property type="entry name" value="SAICAR synthase-like"/>
    <property type="match status" value="1"/>
</dbReference>
<evidence type="ECO:0000256" key="3">
    <source>
        <dbReference type="PROSITE-ProRule" id="PRU00781"/>
    </source>
</evidence>
<feature type="domain" description="PIPK" evidence="5">
    <location>
        <begin position="1077"/>
        <end position="1408"/>
    </location>
</feature>
<feature type="compositionally biased region" description="Low complexity" evidence="4">
    <location>
        <begin position="1041"/>
        <end position="1052"/>
    </location>
</feature>
<dbReference type="PANTHER" id="PTHR45748:SF7">
    <property type="entry name" value="1-PHOSPHATIDYLINOSITOL 3-PHOSPHATE 5-KINASE-RELATED"/>
    <property type="match status" value="1"/>
</dbReference>
<organism evidence="6 7">
    <name type="scientific">Linnemannia gamsii</name>
    <dbReference type="NCBI Taxonomy" id="64522"/>
    <lineage>
        <taxon>Eukaryota</taxon>
        <taxon>Fungi</taxon>
        <taxon>Fungi incertae sedis</taxon>
        <taxon>Mucoromycota</taxon>
        <taxon>Mortierellomycotina</taxon>
        <taxon>Mortierellomycetes</taxon>
        <taxon>Mortierellales</taxon>
        <taxon>Mortierellaceae</taxon>
        <taxon>Linnemannia</taxon>
    </lineage>
</organism>
<feature type="compositionally biased region" description="Polar residues" evidence="4">
    <location>
        <begin position="1028"/>
        <end position="1038"/>
    </location>
</feature>
<dbReference type="Pfam" id="PF01504">
    <property type="entry name" value="PIP5K"/>
    <property type="match status" value="1"/>
</dbReference>
<evidence type="ECO:0000313" key="6">
    <source>
        <dbReference type="EMBL" id="KAG0312747.1"/>
    </source>
</evidence>
<keyword evidence="1 3" id="KW-0547">Nucleotide-binding</keyword>
<feature type="compositionally biased region" description="Acidic residues" evidence="4">
    <location>
        <begin position="931"/>
        <end position="940"/>
    </location>
</feature>
<keyword evidence="7" id="KW-1185">Reference proteome</keyword>
<dbReference type="Gene3D" id="3.30.810.10">
    <property type="entry name" value="2-Layer Sandwich"/>
    <property type="match status" value="1"/>
</dbReference>
<keyword evidence="2 3" id="KW-0067">ATP-binding</keyword>
<feature type="region of interest" description="Disordered" evidence="4">
    <location>
        <begin position="857"/>
        <end position="940"/>
    </location>
</feature>
<feature type="region of interest" description="Disordered" evidence="4">
    <location>
        <begin position="1028"/>
        <end position="1059"/>
    </location>
</feature>
<name>A0A9P6R782_9FUNG</name>
<dbReference type="OrthoDB" id="158357at2759"/>
<sequence length="1550" mass="172534">MVKLDQRSFQHLRAIARQSIASSCLEPEFLWLGLLMDMLEKLAANVSDAWQQIEASFESTHHLDALNTVNATSTLAEKTTKDRVKDKVKNKEKDKEKDKDKDKEEVKNLPHFGYSIQLVKNISTSQECTFTAGQFRGESILLEERPIEERSRPPKQEPIQILLGGTIALAAGADDLAKVERILELLVFALCSMQLEMYLMQDHDIVRREPSRFSPTSHDSEPRIPSIPTQQNAINNSKRASKGSMIFSWLSRGTLPAKYKRGTTQLSAQLDDQSSTGLNGRPSGPSTATPSLAEDFGLGEDLHSYQSYRFAKIIQQVEKAIISVSPDVSFPPPHLLLRLRDEEAIGPDSKRKSYTWEDVEFVAKKIGFGNRMGRPKVGGTLGQVTRFGTTASTATNQTGATGKGNRLPIDSRAGLEHLMTSGNALQGIFNHQSISFSHSYYWSATAAAPCEPPRLITMEYYRKEGMYEDMDLGEMIEYLCKRANHPCHDKKCGHRRLEHISTYTHGEARINITLEQPRPDSATDFDSEEFTPFLINNKTMAVWTRCKMCKARTKPRMVSQASRIYSFGKYLELLLYNHHFEPGPRPLCDHAFSKDAITRCFLYRGLVVNFEVESIDLFEMRISRLQVNEDFPTMPRLSPNDWNDDPHDFATTNASTGPLSSQVSMVSMSAHCDYITDVEHSNQINATRVEIMRFYDSCKKIIVAMEEHFGETKSVMKRTSTLDASIRTAAMNPTKKAALSSLDDLGDRWKTDEFDLYDQLKKIPTTRLNDLRNRFKDYIKRTMRSMEAWQTEHYPELKQSLDSWTLPEYVTSDTLHTFPRSSVIVRENEPSSIIASTLSSMDYLTLLSSMCNQNVDLKEEEETAPKPPEKDLYRNLGVPAPGPLRTSRSAGSATFVTRKSGSSDSEASTAVNSAANGSPNKGDSGSQASTQDDDDDEGDEDFLVVDGYETVVKFVQPTRLDISSMLANGTLSPRSTMGIHFASGRLGKNSTLGLGSIDRRADGTVARPVSMMALNNSTPVFTASPLTTPSENNQSASFFISPPDSRSTTPTPGAKSKNPFGYHALTSGLSGTMKGLSLNSLSEKIGSGFTSYGASSANIDKADKEFFKADGTERTMRETLALEQELESSVRSPHLKARFSHGKTSFSCTVYYAAEFDTLRRRCGIHQNYVQSLSRCNVWNANGGKSKSSFYKTKDDRFVVKQMVSSWNIAEKDELLKFAPKYFDYMEKTHEAPTVLAKIFGFYTFKIKNGQAGQVMKIDVLVMEHLFFNQKITRTFDLKGIQDRHAGSKPNTAGGGSTTLWDGDFIEGRYRALLLIHSHSKKIIRESLLNDTEFLAGANIMDYSLLVGVDDERKELVVGIVDFIGAYTWYKRIESKGKTTLRGAKDNVTVLPPQQYKTRFREAMERYFLAVPDKWSKAALDQEYTSSATVASTTTAIGTIATNRKPSVVDGALVAASTTLLLPSTIPEGSKESLATPTLEQSIKKKTSGYLEKMSKVITMSSSRGVVETESGMTTITATLEKDDAAAATDAGGDTEFCVKKLPRVFYPLS</sequence>
<dbReference type="InterPro" id="IPR044769">
    <property type="entry name" value="PIKfyve_PIPKc"/>
</dbReference>
<feature type="region of interest" description="Disordered" evidence="4">
    <location>
        <begin position="267"/>
        <end position="293"/>
    </location>
</feature>
<feature type="region of interest" description="Disordered" evidence="4">
    <location>
        <begin position="210"/>
        <end position="229"/>
    </location>
</feature>
<dbReference type="GO" id="GO:0005524">
    <property type="term" value="F:ATP binding"/>
    <property type="evidence" value="ECO:0007669"/>
    <property type="project" value="UniProtKB-UniRule"/>
</dbReference>
<dbReference type="PANTHER" id="PTHR45748">
    <property type="entry name" value="1-PHOSPHATIDYLINOSITOL 3-PHOSPHATE 5-KINASE-RELATED"/>
    <property type="match status" value="1"/>
</dbReference>
<evidence type="ECO:0000256" key="4">
    <source>
        <dbReference type="SAM" id="MobiDB-lite"/>
    </source>
</evidence>
<feature type="compositionally biased region" description="Basic and acidic residues" evidence="4">
    <location>
        <begin position="863"/>
        <end position="873"/>
    </location>
</feature>
<keyword evidence="3" id="KW-0808">Transferase</keyword>
<protein>
    <recommendedName>
        <fullName evidence="5">PIPK domain-containing protein</fullName>
    </recommendedName>
</protein>
<evidence type="ECO:0000256" key="2">
    <source>
        <dbReference type="ARBA" id="ARBA00022840"/>
    </source>
</evidence>
<dbReference type="EMBL" id="JAAAIN010000585">
    <property type="protein sequence ID" value="KAG0312747.1"/>
    <property type="molecule type" value="Genomic_DNA"/>
</dbReference>
<reference evidence="6" key="1">
    <citation type="journal article" date="2020" name="Fungal Divers.">
        <title>Resolving the Mortierellaceae phylogeny through synthesis of multi-gene phylogenetics and phylogenomics.</title>
        <authorList>
            <person name="Vandepol N."/>
            <person name="Liber J."/>
            <person name="Desiro A."/>
            <person name="Na H."/>
            <person name="Kennedy M."/>
            <person name="Barry K."/>
            <person name="Grigoriev I.V."/>
            <person name="Miller A.N."/>
            <person name="O'Donnell K."/>
            <person name="Stajich J.E."/>
            <person name="Bonito G."/>
        </authorList>
    </citation>
    <scope>NUCLEOTIDE SEQUENCE</scope>
    <source>
        <strain evidence="6">NVP60</strain>
    </source>
</reference>